<evidence type="ECO:0000256" key="7">
    <source>
        <dbReference type="ARBA" id="ARBA00023237"/>
    </source>
</evidence>
<dbReference type="InterPro" id="IPR036942">
    <property type="entry name" value="Beta-barrel_TonB_sf"/>
</dbReference>
<keyword evidence="13" id="KW-1185">Reference proteome</keyword>
<keyword evidence="3 8" id="KW-1134">Transmembrane beta strand</keyword>
<dbReference type="Pfam" id="PF00593">
    <property type="entry name" value="TonB_dep_Rec_b-barrel"/>
    <property type="match status" value="1"/>
</dbReference>
<evidence type="ECO:0000256" key="9">
    <source>
        <dbReference type="RuleBase" id="RU003357"/>
    </source>
</evidence>
<reference evidence="12 13" key="1">
    <citation type="submission" date="2016-04" db="EMBL/GenBank/DDBJ databases">
        <authorList>
            <person name="Chen L."/>
            <person name="Zhuang W."/>
            <person name="Wang G."/>
        </authorList>
    </citation>
    <scope>NUCLEOTIDE SEQUENCE [LARGE SCALE GENOMIC DNA]</scope>
    <source>
        <strain evidence="13">GR20</strain>
    </source>
</reference>
<dbReference type="Proteomes" id="UP000192277">
    <property type="component" value="Unassembled WGS sequence"/>
</dbReference>
<dbReference type="Gene3D" id="2.170.130.10">
    <property type="entry name" value="TonB-dependent receptor, plug domain"/>
    <property type="match status" value="1"/>
</dbReference>
<comment type="caution">
    <text evidence="12">The sequence shown here is derived from an EMBL/GenBank/DDBJ whole genome shotgun (WGS) entry which is preliminary data.</text>
</comment>
<dbReference type="EMBL" id="LWBO01000084">
    <property type="protein sequence ID" value="OQP39193.1"/>
    <property type="molecule type" value="Genomic_DNA"/>
</dbReference>
<evidence type="ECO:0000313" key="12">
    <source>
        <dbReference type="EMBL" id="OQP39193.1"/>
    </source>
</evidence>
<dbReference type="InterPro" id="IPR000531">
    <property type="entry name" value="Beta-barrel_TonB"/>
</dbReference>
<evidence type="ECO:0000256" key="1">
    <source>
        <dbReference type="ARBA" id="ARBA00004571"/>
    </source>
</evidence>
<dbReference type="NCBIfam" id="TIGR04057">
    <property type="entry name" value="SusC_RagA_signa"/>
    <property type="match status" value="1"/>
</dbReference>
<evidence type="ECO:0000313" key="13">
    <source>
        <dbReference type="Proteomes" id="UP000192277"/>
    </source>
</evidence>
<evidence type="ECO:0000259" key="11">
    <source>
        <dbReference type="Pfam" id="PF07715"/>
    </source>
</evidence>
<dbReference type="InterPro" id="IPR023996">
    <property type="entry name" value="TonB-dep_OMP_SusC/RagA"/>
</dbReference>
<organism evidence="12 13">
    <name type="scientific">Niastella koreensis</name>
    <dbReference type="NCBI Taxonomy" id="354356"/>
    <lineage>
        <taxon>Bacteria</taxon>
        <taxon>Pseudomonadati</taxon>
        <taxon>Bacteroidota</taxon>
        <taxon>Chitinophagia</taxon>
        <taxon>Chitinophagales</taxon>
        <taxon>Chitinophagaceae</taxon>
        <taxon>Niastella</taxon>
    </lineage>
</organism>
<dbReference type="InterPro" id="IPR012910">
    <property type="entry name" value="Plug_dom"/>
</dbReference>
<evidence type="ECO:0000259" key="10">
    <source>
        <dbReference type="Pfam" id="PF00593"/>
    </source>
</evidence>
<dbReference type="InterPro" id="IPR008969">
    <property type="entry name" value="CarboxyPept-like_regulatory"/>
</dbReference>
<dbReference type="SUPFAM" id="SSF49464">
    <property type="entry name" value="Carboxypeptidase regulatory domain-like"/>
    <property type="match status" value="1"/>
</dbReference>
<keyword evidence="4 8" id="KW-0812">Transmembrane</keyword>
<dbReference type="InterPro" id="IPR039426">
    <property type="entry name" value="TonB-dep_rcpt-like"/>
</dbReference>
<dbReference type="InterPro" id="IPR037066">
    <property type="entry name" value="Plug_dom_sf"/>
</dbReference>
<evidence type="ECO:0000256" key="3">
    <source>
        <dbReference type="ARBA" id="ARBA00022452"/>
    </source>
</evidence>
<evidence type="ECO:0000256" key="2">
    <source>
        <dbReference type="ARBA" id="ARBA00022448"/>
    </source>
</evidence>
<dbReference type="InterPro" id="IPR023997">
    <property type="entry name" value="TonB-dep_OMP_SusC/RagA_CS"/>
</dbReference>
<gene>
    <name evidence="12" type="ORF">A4D02_17865</name>
</gene>
<dbReference type="SUPFAM" id="SSF56935">
    <property type="entry name" value="Porins"/>
    <property type="match status" value="1"/>
</dbReference>
<dbReference type="Gene3D" id="2.40.170.20">
    <property type="entry name" value="TonB-dependent receptor, beta-barrel domain"/>
    <property type="match status" value="1"/>
</dbReference>
<dbReference type="NCBIfam" id="TIGR04056">
    <property type="entry name" value="OMP_RagA_SusC"/>
    <property type="match status" value="1"/>
</dbReference>
<keyword evidence="7 8" id="KW-0998">Cell outer membrane</keyword>
<proteinExistence type="inferred from homology"/>
<dbReference type="Gene3D" id="2.60.40.1120">
    <property type="entry name" value="Carboxypeptidase-like, regulatory domain"/>
    <property type="match status" value="1"/>
</dbReference>
<protein>
    <submittedName>
        <fullName evidence="12">SusC/RagA family TonB-linked outer membrane protein</fullName>
    </submittedName>
</protein>
<sequence>MSVQQLLPKGIWFLPLLLLFTAFQARSQNGIMVKGKVTDEKGNAVPGATILVKGTDKTSLAKGDGSFAIPVITGNETLVVSSIGFAKTEIPLNGQTTLTVSLTSEKSQLEDVVVVGYGTARKRDITGAVATFNPKGIEEKPIARVDQALIGQMPGVQIKQQTGMPGGGFSVQVRGAGSISAGTEPLYVIDGFPLDVVSQSTSGGFAQNPLNNINPNDIESIQVLKDAAAGAIYGSRAANGVVIITTKRGQIGKARISVNAYTGLSKVAKKLDVLSADEWIAQATELANYKWVASGNGTNRTATQTNEERRVILGLAPGQVDANFMTDDRWTMPGHPGLQYIDWQDQAFRTANFQNYELSASGGTDNVRYFFSGNYLNQGGVLINSGFKNFSARANVEVNASNKFKLGFNLAPTYSETNLPLAEGKDNQLMKLYNMSPVVEDTAGVNTGAGNNQVYKWASSSVSPVAYLNNMSNLVKNTRILYSMYGDYQIVKGLSLRTTVNYDESNVNTKRYISDYVGGNIANYQTFPGKSASGMYSGYKKQNFVNENTITYIKTINDDHTINVVGGMSYNYVHLENFTLSTIGGQGFTNSSITTINYAASSATGTVTGNTTETNNALVSYYGRAQYAYTDKYLLQASIRRDASSRFGENNRWGTFPSLSVGWRISRENFMRTVNFVNDLKLRASWGQAGNYSIGDYSSQALLTAGNYSFGGNTVTVANGQVPKSIPNPDLQWEKANTYDVGFDASLLNNRINIVFDAYQKKNTNLLLNVPVVSAAGFPTALQNIGAVVNRGLELGLNTTNLSKHDFQWTTNFNIAYNQNKVFALGADGADINVATNGLSGNPPFLLSIGKPMYSYYLVKTNGILTQDDINDPKVAKLPKQTVGDEKYVDANPDGIIDARDRVVAGQPSPKYTFGMTNNFRYKSFDLSVQMYGQTGGTIYSFLGRAIDNPSNGRNTNLGVWRDRWTADNQNYNAPRGKIGFAYTIPLFTTDWLYSSNFLRIQNITLGYNLKKLIKTGAISNARVYASAQNPFGWDKYKGGVNPEAQNTQVGGSSTSFQLPGDYGAMPLNKTITVGVNVSF</sequence>
<dbReference type="Pfam" id="PF13715">
    <property type="entry name" value="CarbopepD_reg_2"/>
    <property type="match status" value="1"/>
</dbReference>
<keyword evidence="5 9" id="KW-0798">TonB box</keyword>
<evidence type="ECO:0000256" key="4">
    <source>
        <dbReference type="ARBA" id="ARBA00022692"/>
    </source>
</evidence>
<keyword evidence="2 8" id="KW-0813">Transport</keyword>
<dbReference type="PROSITE" id="PS52016">
    <property type="entry name" value="TONB_DEPENDENT_REC_3"/>
    <property type="match status" value="1"/>
</dbReference>
<name>A0ABX3NMB1_9BACT</name>
<dbReference type="Pfam" id="PF07715">
    <property type="entry name" value="Plug"/>
    <property type="match status" value="1"/>
</dbReference>
<evidence type="ECO:0000256" key="6">
    <source>
        <dbReference type="ARBA" id="ARBA00023136"/>
    </source>
</evidence>
<evidence type="ECO:0000256" key="8">
    <source>
        <dbReference type="PROSITE-ProRule" id="PRU01360"/>
    </source>
</evidence>
<comment type="similarity">
    <text evidence="8 9">Belongs to the TonB-dependent receptor family.</text>
</comment>
<evidence type="ECO:0000256" key="5">
    <source>
        <dbReference type="ARBA" id="ARBA00023077"/>
    </source>
</evidence>
<keyword evidence="6 8" id="KW-0472">Membrane</keyword>
<feature type="domain" description="TonB-dependent receptor plug" evidence="11">
    <location>
        <begin position="122"/>
        <end position="241"/>
    </location>
</feature>
<feature type="domain" description="TonB-dependent receptor-like beta-barrel" evidence="10">
    <location>
        <begin position="458"/>
        <end position="856"/>
    </location>
</feature>
<comment type="subcellular location">
    <subcellularLocation>
        <location evidence="1 8">Cell outer membrane</location>
        <topology evidence="1 8">Multi-pass membrane protein</topology>
    </subcellularLocation>
</comment>
<accession>A0ABX3NMB1</accession>